<name>A0A4R3QX11_9HYPH</name>
<evidence type="ECO:0000313" key="2">
    <source>
        <dbReference type="Proteomes" id="UP000295547"/>
    </source>
</evidence>
<dbReference type="RefSeq" id="WP_074060933.1">
    <property type="nucleotide sequence ID" value="NZ_SMBJ01000008.1"/>
</dbReference>
<comment type="caution">
    <text evidence="1">The sequence shown here is derived from an EMBL/GenBank/DDBJ whole genome shotgun (WGS) entry which is preliminary data.</text>
</comment>
<protein>
    <submittedName>
        <fullName evidence="1">Uncharacterized protein</fullName>
    </submittedName>
</protein>
<reference evidence="1 2" key="1">
    <citation type="submission" date="2019-03" db="EMBL/GenBank/DDBJ databases">
        <title>Genomic Encyclopedia of Type Strains, Phase IV (KMG-V): Genome sequencing to study the core and pangenomes of soil and plant-associated prokaryotes.</title>
        <authorList>
            <person name="Whitman W."/>
        </authorList>
    </citation>
    <scope>NUCLEOTIDE SEQUENCE [LARGE SCALE GENOMIC DNA]</scope>
    <source>
        <strain evidence="1 2">Gr42</strain>
    </source>
</reference>
<evidence type="ECO:0000313" key="1">
    <source>
        <dbReference type="EMBL" id="TCU23136.1"/>
    </source>
</evidence>
<keyword evidence="2" id="KW-1185">Reference proteome</keyword>
<gene>
    <name evidence="1" type="ORF">EV130_108281</name>
</gene>
<organism evidence="1 2">
    <name type="scientific">Rhizobium azibense</name>
    <dbReference type="NCBI Taxonomy" id="1136135"/>
    <lineage>
        <taxon>Bacteria</taxon>
        <taxon>Pseudomonadati</taxon>
        <taxon>Pseudomonadota</taxon>
        <taxon>Alphaproteobacteria</taxon>
        <taxon>Hyphomicrobiales</taxon>
        <taxon>Rhizobiaceae</taxon>
        <taxon>Rhizobium/Agrobacterium group</taxon>
        <taxon>Rhizobium</taxon>
    </lineage>
</organism>
<dbReference type="AlphaFoldDB" id="A0A4R3QX11"/>
<accession>A0A4R3QX11</accession>
<dbReference type="Proteomes" id="UP000295547">
    <property type="component" value="Unassembled WGS sequence"/>
</dbReference>
<dbReference type="EMBL" id="SMBJ01000008">
    <property type="protein sequence ID" value="TCU23136.1"/>
    <property type="molecule type" value="Genomic_DNA"/>
</dbReference>
<sequence>MTESRKKPAGGNAAASSEKPIQNLEGKIRLRNAAGFFYLLICMYGKGKQDALAASVSLLKLHPLVDSHAAREQHMLAGFF</sequence>
<proteinExistence type="predicted"/>